<keyword evidence="2" id="KW-1185">Reference proteome</keyword>
<evidence type="ECO:0000313" key="2">
    <source>
        <dbReference type="Proteomes" id="UP000035642"/>
    </source>
</evidence>
<reference evidence="3" key="2">
    <citation type="submission" date="2017-02" db="UniProtKB">
        <authorList>
            <consortium name="WormBaseParasite"/>
        </authorList>
    </citation>
    <scope>IDENTIFICATION</scope>
</reference>
<feature type="region of interest" description="Disordered" evidence="1">
    <location>
        <begin position="46"/>
        <end position="67"/>
    </location>
</feature>
<dbReference type="WBParaSite" id="ACAC_0001231501-mRNA-1">
    <property type="protein sequence ID" value="ACAC_0001231501-mRNA-1"/>
    <property type="gene ID" value="ACAC_0001231501"/>
</dbReference>
<feature type="compositionally biased region" description="Basic and acidic residues" evidence="1">
    <location>
        <begin position="46"/>
        <end position="60"/>
    </location>
</feature>
<accession>A0A0K0DL68</accession>
<name>A0A0K0DL68_ANGCA</name>
<evidence type="ECO:0000313" key="3">
    <source>
        <dbReference type="WBParaSite" id="ACAC_0001231501-mRNA-1"/>
    </source>
</evidence>
<proteinExistence type="predicted"/>
<dbReference type="Proteomes" id="UP000035642">
    <property type="component" value="Unassembled WGS sequence"/>
</dbReference>
<protein>
    <submittedName>
        <fullName evidence="3">Uncharacterized protein</fullName>
    </submittedName>
</protein>
<organism evidence="2 3">
    <name type="scientific">Angiostrongylus cantonensis</name>
    <name type="common">Rat lungworm</name>
    <dbReference type="NCBI Taxonomy" id="6313"/>
    <lineage>
        <taxon>Eukaryota</taxon>
        <taxon>Metazoa</taxon>
        <taxon>Ecdysozoa</taxon>
        <taxon>Nematoda</taxon>
        <taxon>Chromadorea</taxon>
        <taxon>Rhabditida</taxon>
        <taxon>Rhabditina</taxon>
        <taxon>Rhabditomorpha</taxon>
        <taxon>Strongyloidea</taxon>
        <taxon>Metastrongylidae</taxon>
        <taxon>Angiostrongylus</taxon>
    </lineage>
</organism>
<sequence>MSSTFVSTLGKLCYQVCSLNNEKGAPLVPVNFENNVNQLNSWQPRISEDKRVSPKNDVKPNRNNLPDTREVDTVQQTKPAQYPTAKAVAIGGAATDYLSTNAVKPLLKSEKTASDGPFAVSTTPITESTIGVEMEPHAIATTSHAILTGGWKGVETRPIYPGIMLLNADSTKRGRCPTGE</sequence>
<reference evidence="2" key="1">
    <citation type="submission" date="2012-09" db="EMBL/GenBank/DDBJ databases">
        <authorList>
            <person name="Martin A.A."/>
        </authorList>
    </citation>
    <scope>NUCLEOTIDE SEQUENCE</scope>
</reference>
<dbReference type="AlphaFoldDB" id="A0A0K0DL68"/>
<evidence type="ECO:0000256" key="1">
    <source>
        <dbReference type="SAM" id="MobiDB-lite"/>
    </source>
</evidence>